<dbReference type="KEGG" id="ptn:PTRA_a0756"/>
<dbReference type="SUPFAM" id="SSF53098">
    <property type="entry name" value="Ribonuclease H-like"/>
    <property type="match status" value="1"/>
</dbReference>
<dbReference type="AlphaFoldDB" id="A0A0U2WT71"/>
<gene>
    <name evidence="3" type="ORF">PTRA_a0756</name>
    <name evidence="4" type="ORF">PTRA_a3516</name>
    <name evidence="5" type="ORF">PTRA_b0596</name>
    <name evidence="6" type="ORF">PTRA_b0631</name>
</gene>
<evidence type="ECO:0000313" key="7">
    <source>
        <dbReference type="Proteomes" id="UP000065261"/>
    </source>
</evidence>
<sequence length="448" mass="51285">MWPIFMSEFIKELHLTTEFCQVRDIDSFTKHIPLEWIEEAVTQTGRASVRKRRFPAEQAAWLVLGIGLLRNRSISEVCDKLELAFPDAKGELPPLATSSIIKGKEKLGAAPMKHLFKHTATQWEQSQTFDDVCGLKLLSVDGTQFKTQDTPSNRHFGYAQSTTNFPSVLAVTLMSTRTHLISDAAFGPITQSEIHYAQQLVGSAPEHSLTLFDRGFFSAELFTSWQGVSENHHWLTPIKSKMRYEITGSFSEYDHLITMPISPQAKKSAPYLGDTWQARLIQIPTPKGEIKGFITSCVCPEKYPLKALLGVYWQRWEIERGYGELKQYQLSSKPALRSLKQEGIYQELWGILTSYNIVRLEMAEMAKAHKVEPLRISFINALYLIQDEFLWCSGRSPGTIPKKLKELRENGKRLILPEKRKRKAYPRAVLAKTQKYPVRYKRKNTTRS</sequence>
<evidence type="ECO:0008006" key="8">
    <source>
        <dbReference type="Google" id="ProtNLM"/>
    </source>
</evidence>
<dbReference type="KEGG" id="ptn:PTRA_a3516"/>
<evidence type="ECO:0000313" key="3">
    <source>
        <dbReference type="EMBL" id="ALS32075.1"/>
    </source>
</evidence>
<evidence type="ECO:0000313" key="4">
    <source>
        <dbReference type="EMBL" id="ALS34478.1"/>
    </source>
</evidence>
<dbReference type="PANTHER" id="PTHR37529:SF1">
    <property type="entry name" value="TRANSPOSASE INSG FOR INSERTION SEQUENCE ELEMENT IS4-RELATED"/>
    <property type="match status" value="1"/>
</dbReference>
<dbReference type="GO" id="GO:0004803">
    <property type="term" value="F:transposase activity"/>
    <property type="evidence" value="ECO:0007669"/>
    <property type="project" value="InterPro"/>
</dbReference>
<feature type="domain" description="Transposase IS4-like" evidence="1">
    <location>
        <begin position="137"/>
        <end position="357"/>
    </location>
</feature>
<dbReference type="EMBL" id="CP011035">
    <property type="protein sequence ID" value="ALS35079.1"/>
    <property type="molecule type" value="Genomic_DNA"/>
</dbReference>
<dbReference type="Pfam" id="PF01609">
    <property type="entry name" value="DDE_Tnp_1"/>
    <property type="match status" value="1"/>
</dbReference>
<feature type="domain" description="Transposase IS4 N-terminal" evidence="2">
    <location>
        <begin position="24"/>
        <end position="117"/>
    </location>
</feature>
<evidence type="ECO:0000313" key="6">
    <source>
        <dbReference type="EMBL" id="ALS35079.1"/>
    </source>
</evidence>
<evidence type="ECO:0000259" key="1">
    <source>
        <dbReference type="Pfam" id="PF01609"/>
    </source>
</evidence>
<dbReference type="InterPro" id="IPR024473">
    <property type="entry name" value="Transposases_IS4_N"/>
</dbReference>
<proteinExistence type="predicted"/>
<name>A0A0U2WT71_9GAMM</name>
<dbReference type="Proteomes" id="UP000065261">
    <property type="component" value="Chromosome II"/>
</dbReference>
<dbReference type="EMBL" id="CP011034">
    <property type="protein sequence ID" value="ALS32075.1"/>
    <property type="molecule type" value="Genomic_DNA"/>
</dbReference>
<dbReference type="InterPro" id="IPR047952">
    <property type="entry name" value="Transpos_IS4"/>
</dbReference>
<dbReference type="KEGG" id="ptn:PTRA_b0631"/>
<dbReference type="InterPro" id="IPR012337">
    <property type="entry name" value="RNaseH-like_sf"/>
</dbReference>
<reference evidence="5 7" key="1">
    <citation type="submission" date="2015-03" db="EMBL/GenBank/DDBJ databases">
        <authorList>
            <person name="Murphy D."/>
        </authorList>
    </citation>
    <scope>NUCLEOTIDE SEQUENCE [LARGE SCALE GENOMIC DNA]</scope>
    <source>
        <strain evidence="5 7">KMM 520</strain>
    </source>
</reference>
<evidence type="ECO:0000259" key="2">
    <source>
        <dbReference type="Pfam" id="PF13006"/>
    </source>
</evidence>
<dbReference type="InterPro" id="IPR002559">
    <property type="entry name" value="Transposase_11"/>
</dbReference>
<accession>A0A0U2WT71</accession>
<dbReference type="NCBIfam" id="NF033592">
    <property type="entry name" value="transpos_IS4_1"/>
    <property type="match status" value="1"/>
</dbReference>
<dbReference type="Proteomes" id="UP000065261">
    <property type="component" value="Chromosome I"/>
</dbReference>
<dbReference type="PANTHER" id="PTHR37529">
    <property type="entry name" value="TRANSPOSASE INSG FOR INSERTION SEQUENCE ELEMENT IS4-RELATED"/>
    <property type="match status" value="1"/>
</dbReference>
<dbReference type="EMBL" id="CP011035">
    <property type="protein sequence ID" value="ALS35051.1"/>
    <property type="molecule type" value="Genomic_DNA"/>
</dbReference>
<dbReference type="Pfam" id="PF13006">
    <property type="entry name" value="Nterm_IS4"/>
    <property type="match status" value="1"/>
</dbReference>
<evidence type="ECO:0000313" key="5">
    <source>
        <dbReference type="EMBL" id="ALS35051.1"/>
    </source>
</evidence>
<dbReference type="PATRIC" id="fig|1315283.4.peg.3069"/>
<dbReference type="KEGG" id="ptn:PTRA_b0596"/>
<organism evidence="5">
    <name type="scientific">Pseudoalteromonas translucida KMM 520</name>
    <dbReference type="NCBI Taxonomy" id="1315283"/>
    <lineage>
        <taxon>Bacteria</taxon>
        <taxon>Pseudomonadati</taxon>
        <taxon>Pseudomonadota</taxon>
        <taxon>Gammaproteobacteria</taxon>
        <taxon>Alteromonadales</taxon>
        <taxon>Pseudoalteromonadaceae</taxon>
        <taxon>Pseudoalteromonas</taxon>
    </lineage>
</organism>
<dbReference type="GO" id="GO:0003677">
    <property type="term" value="F:DNA binding"/>
    <property type="evidence" value="ECO:0007669"/>
    <property type="project" value="InterPro"/>
</dbReference>
<dbReference type="EMBL" id="CP011034">
    <property type="protein sequence ID" value="ALS34478.1"/>
    <property type="molecule type" value="Genomic_DNA"/>
</dbReference>
<protein>
    <recommendedName>
        <fullName evidence="8">Transposase IS4-like domain-containing protein</fullName>
    </recommendedName>
</protein>
<dbReference type="GO" id="GO:0006313">
    <property type="term" value="P:DNA transposition"/>
    <property type="evidence" value="ECO:0007669"/>
    <property type="project" value="InterPro"/>
</dbReference>